<dbReference type="Gene3D" id="3.40.50.360">
    <property type="match status" value="1"/>
</dbReference>
<organism evidence="2 3">
    <name type="scientific">Actinomyces naeslundii (strain ATCC 12104 / DSM 43013 / CCUG 2238 / JCM 8349 / NCTC 10301 / Howell 279)</name>
    <dbReference type="NCBI Taxonomy" id="1115803"/>
    <lineage>
        <taxon>Bacteria</taxon>
        <taxon>Bacillati</taxon>
        <taxon>Actinomycetota</taxon>
        <taxon>Actinomycetes</taxon>
        <taxon>Actinomycetales</taxon>
        <taxon>Actinomycetaceae</taxon>
        <taxon>Actinomyces</taxon>
    </lineage>
</organism>
<evidence type="ECO:0000259" key="1">
    <source>
        <dbReference type="PROSITE" id="PS50902"/>
    </source>
</evidence>
<dbReference type="GO" id="GO:0006783">
    <property type="term" value="P:heme biosynthetic process"/>
    <property type="evidence" value="ECO:0007669"/>
    <property type="project" value="TreeGrafter"/>
</dbReference>
<dbReference type="InterPro" id="IPR026816">
    <property type="entry name" value="Flavodoxin_dom"/>
</dbReference>
<evidence type="ECO:0000313" key="3">
    <source>
        <dbReference type="Proteomes" id="UP000007814"/>
    </source>
</evidence>
<dbReference type="AlphaFoldDB" id="J2ZR43"/>
<sequence>MMHIMAAGASLAPSSGSGSQTVSVVSVILGGMKILLTSSSRHGSTDEVAAVIAERLQAAKIDVDIKRPEDVDVVDGYDAFILGSAVYMTKWTPEAVDFTERFHEPLKARPVWAFSVGLSGLPKGKVSDPMRIGPVLLAIDPEDHVTFPGRFDPSKLSLRERSIARLGGASEGDYRDWDQVRQWADAIATSLYDDTLTSRRGNG</sequence>
<dbReference type="Proteomes" id="UP000007814">
    <property type="component" value="Unassembled WGS sequence"/>
</dbReference>
<comment type="caution">
    <text evidence="2">The sequence shown here is derived from an EMBL/GenBank/DDBJ whole genome shotgun (WGS) entry which is preliminary data.</text>
</comment>
<dbReference type="GO" id="GO:0070819">
    <property type="term" value="F:menaquinone-dependent protoporphyrinogen oxidase activity"/>
    <property type="evidence" value="ECO:0007669"/>
    <property type="project" value="TreeGrafter"/>
</dbReference>
<feature type="domain" description="Flavodoxin-like" evidence="1">
    <location>
        <begin position="34"/>
        <end position="203"/>
    </location>
</feature>
<dbReference type="InterPro" id="IPR008254">
    <property type="entry name" value="Flavodoxin/NO_synth"/>
</dbReference>
<dbReference type="PANTHER" id="PTHR38030">
    <property type="entry name" value="PROTOPORPHYRINOGEN IX DEHYDROGENASE [MENAQUINONE]"/>
    <property type="match status" value="1"/>
</dbReference>
<proteinExistence type="predicted"/>
<dbReference type="PANTHER" id="PTHR38030:SF2">
    <property type="entry name" value="PROTOPORPHYRINOGEN IX DEHYDROGENASE [QUINONE]"/>
    <property type="match status" value="1"/>
</dbReference>
<dbReference type="PROSITE" id="PS50902">
    <property type="entry name" value="FLAVODOXIN_LIKE"/>
    <property type="match status" value="1"/>
</dbReference>
<dbReference type="InterPro" id="IPR052200">
    <property type="entry name" value="Protoporphyrinogen_IX_DH"/>
</dbReference>
<gene>
    <name evidence="2" type="ORF">HMPREF1129_1646</name>
</gene>
<dbReference type="InterPro" id="IPR029039">
    <property type="entry name" value="Flavoprotein-like_sf"/>
</dbReference>
<dbReference type="EMBL" id="ALJK01000101">
    <property type="protein sequence ID" value="EJN85025.1"/>
    <property type="molecule type" value="Genomic_DNA"/>
</dbReference>
<evidence type="ECO:0000313" key="2">
    <source>
        <dbReference type="EMBL" id="EJN85025.1"/>
    </source>
</evidence>
<reference evidence="2 3" key="1">
    <citation type="submission" date="2012-07" db="EMBL/GenBank/DDBJ databases">
        <authorList>
            <person name="Durkin A.S."/>
            <person name="McCorrison J."/>
            <person name="Torralba M."/>
            <person name="Gillis M."/>
            <person name="Methe B."/>
            <person name="Sutton G."/>
            <person name="Nelson K.E."/>
        </authorList>
    </citation>
    <scope>NUCLEOTIDE SEQUENCE [LARGE SCALE GENOMIC DNA]</scope>
    <source>
        <strain evidence="3">ATCC 12104 / DSM 43013 / CCUG 2238 / JCM 8349 / NCTC 10301 / Howell 279</strain>
    </source>
</reference>
<dbReference type="SUPFAM" id="SSF52218">
    <property type="entry name" value="Flavoproteins"/>
    <property type="match status" value="1"/>
</dbReference>
<dbReference type="eggNOG" id="COG4635">
    <property type="taxonomic scope" value="Bacteria"/>
</dbReference>
<protein>
    <submittedName>
        <fullName evidence="2">Flavodoxin domain protein</fullName>
    </submittedName>
</protein>
<accession>J2ZR43</accession>
<name>J2ZR43_ACTNH</name>
<dbReference type="PATRIC" id="fig|1115803.3.peg.1182"/>
<dbReference type="GO" id="GO:0010181">
    <property type="term" value="F:FMN binding"/>
    <property type="evidence" value="ECO:0007669"/>
    <property type="project" value="InterPro"/>
</dbReference>
<dbReference type="Pfam" id="PF12724">
    <property type="entry name" value="Flavodoxin_5"/>
    <property type="match status" value="1"/>
</dbReference>